<keyword evidence="1" id="KW-0812">Transmembrane</keyword>
<gene>
    <name evidence="2" type="ORF">LMG28140_01698</name>
</gene>
<name>A0ABM8NH28_9BURK</name>
<feature type="transmembrane region" description="Helical" evidence="1">
    <location>
        <begin position="6"/>
        <end position="32"/>
    </location>
</feature>
<evidence type="ECO:0000256" key="1">
    <source>
        <dbReference type="SAM" id="Phobius"/>
    </source>
</evidence>
<reference evidence="2 3" key="1">
    <citation type="submission" date="2020-10" db="EMBL/GenBank/DDBJ databases">
        <authorList>
            <person name="Peeters C."/>
        </authorList>
    </citation>
    <scope>NUCLEOTIDE SEQUENCE [LARGE SCALE GENOMIC DNA]</scope>
    <source>
        <strain evidence="2 3">LMG 28140</strain>
    </source>
</reference>
<sequence>MNGLSWLMLTLASIIGALFLATTGVILLALLLGNISSQLTRNDDYGDYRD</sequence>
<dbReference type="EMBL" id="CAJHCP010000003">
    <property type="protein sequence ID" value="CAD6524859.1"/>
    <property type="molecule type" value="Genomic_DNA"/>
</dbReference>
<keyword evidence="3" id="KW-1185">Reference proteome</keyword>
<comment type="caution">
    <text evidence="2">The sequence shown here is derived from an EMBL/GenBank/DDBJ whole genome shotgun (WGS) entry which is preliminary data.</text>
</comment>
<evidence type="ECO:0000313" key="3">
    <source>
        <dbReference type="Proteomes" id="UP000598032"/>
    </source>
</evidence>
<keyword evidence="1" id="KW-0472">Membrane</keyword>
<accession>A0ABM8NH28</accession>
<keyword evidence="1" id="KW-1133">Transmembrane helix</keyword>
<dbReference type="Proteomes" id="UP000598032">
    <property type="component" value="Unassembled WGS sequence"/>
</dbReference>
<organism evidence="2 3">
    <name type="scientific">Paraburkholderia metrosideri</name>
    <dbReference type="NCBI Taxonomy" id="580937"/>
    <lineage>
        <taxon>Bacteria</taxon>
        <taxon>Pseudomonadati</taxon>
        <taxon>Pseudomonadota</taxon>
        <taxon>Betaproteobacteria</taxon>
        <taxon>Burkholderiales</taxon>
        <taxon>Burkholderiaceae</taxon>
        <taxon>Paraburkholderia</taxon>
    </lineage>
</organism>
<protein>
    <submittedName>
        <fullName evidence="2">Uncharacterized protein</fullName>
    </submittedName>
</protein>
<evidence type="ECO:0000313" key="2">
    <source>
        <dbReference type="EMBL" id="CAD6524859.1"/>
    </source>
</evidence>
<proteinExistence type="predicted"/>